<evidence type="ECO:0000256" key="4">
    <source>
        <dbReference type="ARBA" id="ARBA00023136"/>
    </source>
</evidence>
<evidence type="ECO:0008006" key="8">
    <source>
        <dbReference type="Google" id="ProtNLM"/>
    </source>
</evidence>
<evidence type="ECO:0000313" key="7">
    <source>
        <dbReference type="Proteomes" id="UP000073604"/>
    </source>
</evidence>
<evidence type="ECO:0000313" key="6">
    <source>
        <dbReference type="EMBL" id="AMQ17724.1"/>
    </source>
</evidence>
<feature type="transmembrane region" description="Helical" evidence="5">
    <location>
        <begin position="74"/>
        <end position="95"/>
    </location>
</feature>
<evidence type="ECO:0000256" key="5">
    <source>
        <dbReference type="SAM" id="Phobius"/>
    </source>
</evidence>
<dbReference type="KEGG" id="tpep:A0127_00340"/>
<dbReference type="GO" id="GO:0016020">
    <property type="term" value="C:membrane"/>
    <property type="evidence" value="ECO:0007669"/>
    <property type="project" value="UniProtKB-SubCell"/>
</dbReference>
<dbReference type="InterPro" id="IPR019109">
    <property type="entry name" value="MamF_MmsF"/>
</dbReference>
<dbReference type="PANTHER" id="PTHR36460">
    <property type="entry name" value="UPF0132 DOMAIN PROTEIN (AFU_ORTHOLOGUE AFUA_3G10255)"/>
    <property type="match status" value="1"/>
</dbReference>
<dbReference type="Pfam" id="PF09685">
    <property type="entry name" value="MamF_MmsF"/>
    <property type="match status" value="1"/>
</dbReference>
<accession>A0A142CSH2</accession>
<name>A0A142CSH2_9EURY</name>
<dbReference type="PANTHER" id="PTHR36460:SF1">
    <property type="entry name" value="UPF0132 DOMAIN PROTEIN (AFU_ORTHOLOGUE AFUA_3G10255)"/>
    <property type="match status" value="1"/>
</dbReference>
<feature type="transmembrane region" description="Helical" evidence="5">
    <location>
        <begin position="47"/>
        <end position="68"/>
    </location>
</feature>
<proteinExistence type="predicted"/>
<dbReference type="AlphaFoldDB" id="A0A142CSH2"/>
<evidence type="ECO:0000256" key="2">
    <source>
        <dbReference type="ARBA" id="ARBA00022692"/>
    </source>
</evidence>
<dbReference type="EMBL" id="CP014750">
    <property type="protein sequence ID" value="AMQ17724.1"/>
    <property type="molecule type" value="Genomic_DNA"/>
</dbReference>
<keyword evidence="7" id="KW-1185">Reference proteome</keyword>
<protein>
    <recommendedName>
        <fullName evidence="8">DUF4870 domain-containing protein</fullName>
    </recommendedName>
</protein>
<organism evidence="6 7">
    <name type="scientific">Thermococcus peptonophilus</name>
    <dbReference type="NCBI Taxonomy" id="53952"/>
    <lineage>
        <taxon>Archaea</taxon>
        <taxon>Methanobacteriati</taxon>
        <taxon>Methanobacteriota</taxon>
        <taxon>Thermococci</taxon>
        <taxon>Thermococcales</taxon>
        <taxon>Thermococcaceae</taxon>
        <taxon>Thermococcus</taxon>
    </lineage>
</organism>
<evidence type="ECO:0000256" key="1">
    <source>
        <dbReference type="ARBA" id="ARBA00004141"/>
    </source>
</evidence>
<evidence type="ECO:0000256" key="3">
    <source>
        <dbReference type="ARBA" id="ARBA00022989"/>
    </source>
</evidence>
<keyword evidence="2 5" id="KW-0812">Transmembrane</keyword>
<dbReference type="RefSeq" id="WP_062386371.1">
    <property type="nucleotide sequence ID" value="NZ_CP014750.1"/>
</dbReference>
<gene>
    <name evidence="6" type="ORF">A0127_00340</name>
</gene>
<dbReference type="OrthoDB" id="329551at2157"/>
<dbReference type="Proteomes" id="UP000073604">
    <property type="component" value="Chromosome"/>
</dbReference>
<feature type="transmembrane region" description="Helical" evidence="5">
    <location>
        <begin position="24"/>
        <end position="40"/>
    </location>
</feature>
<reference evidence="7" key="1">
    <citation type="submission" date="2016-03" db="EMBL/GenBank/DDBJ databases">
        <authorList>
            <person name="Oger P.M."/>
        </authorList>
    </citation>
    <scope>NUCLEOTIDE SEQUENCE [LARGE SCALE GENOMIC DNA]</scope>
    <source>
        <strain evidence="7">OG-1</strain>
    </source>
</reference>
<comment type="subcellular location">
    <subcellularLocation>
        <location evidence="1">Membrane</location>
        <topology evidence="1">Multi-pass membrane protein</topology>
    </subcellularLocation>
</comment>
<dbReference type="STRING" id="53952.A0127_00340"/>
<keyword evidence="4 5" id="KW-0472">Membrane</keyword>
<keyword evidence="3 5" id="KW-1133">Transmembrane helix</keyword>
<dbReference type="GeneID" id="27138948"/>
<sequence>MEEAPTEASLKRTSLGLDENVEGLLAYLLWWVSGIILLLLEKESDLVRFHAMQSTIIFLPLWIAIKIFSYIPLLGWIIADLLGLIGLIVWIVGMVKAYQGERYKFPIAGDLAEQWLGKVEV</sequence>